<dbReference type="GO" id="GO:0005634">
    <property type="term" value="C:nucleus"/>
    <property type="evidence" value="ECO:0007669"/>
    <property type="project" value="UniProtKB-SubCell"/>
</dbReference>
<comment type="caution">
    <text evidence="4">The sequence shown here is derived from an EMBL/GenBank/DDBJ whole genome shotgun (WGS) entry which is preliminary data.</text>
</comment>
<feature type="domain" description="BESS" evidence="3">
    <location>
        <begin position="135"/>
        <end position="174"/>
    </location>
</feature>
<reference evidence="4 5" key="1">
    <citation type="submission" date="2024-03" db="EMBL/GenBank/DDBJ databases">
        <title>The genome assembly and annotation of the cricket Gryllus longicercus Weissman &amp; Gray.</title>
        <authorList>
            <person name="Szrajer S."/>
            <person name="Gray D."/>
            <person name="Ylla G."/>
        </authorList>
    </citation>
    <scope>NUCLEOTIDE SEQUENCE [LARGE SCALE GENOMIC DNA]</scope>
    <source>
        <strain evidence="4">DAG 2021-001</strain>
        <tissue evidence="4">Whole body minus gut</tissue>
    </source>
</reference>
<dbReference type="InterPro" id="IPR004210">
    <property type="entry name" value="BESS_motif"/>
</dbReference>
<feature type="compositionally biased region" description="Polar residues" evidence="2">
    <location>
        <begin position="230"/>
        <end position="241"/>
    </location>
</feature>
<comment type="subcellular location">
    <subcellularLocation>
        <location evidence="1">Nucleus</location>
    </subcellularLocation>
</comment>
<feature type="compositionally biased region" description="Polar residues" evidence="2">
    <location>
        <begin position="77"/>
        <end position="86"/>
    </location>
</feature>
<dbReference type="PROSITE" id="PS51031">
    <property type="entry name" value="BESS"/>
    <property type="match status" value="1"/>
</dbReference>
<evidence type="ECO:0000256" key="2">
    <source>
        <dbReference type="SAM" id="MobiDB-lite"/>
    </source>
</evidence>
<proteinExistence type="predicted"/>
<keyword evidence="1" id="KW-0539">Nucleus</keyword>
<feature type="compositionally biased region" description="Low complexity" evidence="2">
    <location>
        <begin position="219"/>
        <end position="229"/>
    </location>
</feature>
<evidence type="ECO:0000256" key="1">
    <source>
        <dbReference type="PROSITE-ProRule" id="PRU00371"/>
    </source>
</evidence>
<feature type="compositionally biased region" description="Pro residues" evidence="2">
    <location>
        <begin position="208"/>
        <end position="218"/>
    </location>
</feature>
<dbReference type="Pfam" id="PF02944">
    <property type="entry name" value="BESS"/>
    <property type="match status" value="1"/>
</dbReference>
<sequence length="250" mass="28429">MLQRRWKYYRRSFRNELVRQKKSKNKGDPESSERNPYIYFEILSFLTNAIDTRRNELVPYKPKPEVGLTQPKRKAKLTQSESQKNTIPRIASGNPIPENHSPKKQKTSHIFMETDDKILVNNSQNLNETQKHQGGDADRNFVLSLIPHLKQIPEEYKLDVQSEILMTIKKYKPYGRQMYNQPYVYCTPSFSLPHHPISSSQITQSTPPAQPSVAPPSSPAALSKNAPSPVSSTGTLGSTDDVNPVIENIV</sequence>
<evidence type="ECO:0000313" key="5">
    <source>
        <dbReference type="Proteomes" id="UP001378592"/>
    </source>
</evidence>
<feature type="region of interest" description="Disordered" evidence="2">
    <location>
        <begin position="61"/>
        <end position="105"/>
    </location>
</feature>
<evidence type="ECO:0000313" key="4">
    <source>
        <dbReference type="EMBL" id="KAK7867454.1"/>
    </source>
</evidence>
<keyword evidence="5" id="KW-1185">Reference proteome</keyword>
<feature type="region of interest" description="Disordered" evidence="2">
    <location>
        <begin position="196"/>
        <end position="250"/>
    </location>
</feature>
<organism evidence="4 5">
    <name type="scientific">Gryllus longicercus</name>
    <dbReference type="NCBI Taxonomy" id="2509291"/>
    <lineage>
        <taxon>Eukaryota</taxon>
        <taxon>Metazoa</taxon>
        <taxon>Ecdysozoa</taxon>
        <taxon>Arthropoda</taxon>
        <taxon>Hexapoda</taxon>
        <taxon>Insecta</taxon>
        <taxon>Pterygota</taxon>
        <taxon>Neoptera</taxon>
        <taxon>Polyneoptera</taxon>
        <taxon>Orthoptera</taxon>
        <taxon>Ensifera</taxon>
        <taxon>Gryllidea</taxon>
        <taxon>Grylloidea</taxon>
        <taxon>Gryllidae</taxon>
        <taxon>Gryllinae</taxon>
        <taxon>Gryllus</taxon>
    </lineage>
</organism>
<dbReference type="GO" id="GO:0003677">
    <property type="term" value="F:DNA binding"/>
    <property type="evidence" value="ECO:0007669"/>
    <property type="project" value="InterPro"/>
</dbReference>
<evidence type="ECO:0000259" key="3">
    <source>
        <dbReference type="PROSITE" id="PS51031"/>
    </source>
</evidence>
<name>A0AAN9VLW2_9ORTH</name>
<accession>A0AAN9VLW2</accession>
<dbReference type="AlphaFoldDB" id="A0AAN9VLW2"/>
<gene>
    <name evidence="4" type="ORF">R5R35_009765</name>
</gene>
<dbReference type="Proteomes" id="UP001378592">
    <property type="component" value="Unassembled WGS sequence"/>
</dbReference>
<protein>
    <recommendedName>
        <fullName evidence="3">BESS domain-containing protein</fullName>
    </recommendedName>
</protein>
<dbReference type="EMBL" id="JAZDUA010000119">
    <property type="protein sequence ID" value="KAK7867454.1"/>
    <property type="molecule type" value="Genomic_DNA"/>
</dbReference>